<gene>
    <name evidence="1" type="ORF">CY34DRAFT_416101</name>
</gene>
<evidence type="ECO:0000313" key="2">
    <source>
        <dbReference type="Proteomes" id="UP000054485"/>
    </source>
</evidence>
<name>A0A0C9ZKN9_9AGAM</name>
<sequence length="68" mass="7745">MLVMRKCISCSQLQESLERTVFRSMQAGFLIRLIGTESTEGKNALSKTIKGYIQLENVRFSYPTCPKI</sequence>
<reference evidence="2" key="2">
    <citation type="submission" date="2015-01" db="EMBL/GenBank/DDBJ databases">
        <title>Evolutionary Origins and Diversification of the Mycorrhizal Mutualists.</title>
        <authorList>
            <consortium name="DOE Joint Genome Institute"/>
            <consortium name="Mycorrhizal Genomics Consortium"/>
            <person name="Kohler A."/>
            <person name="Kuo A."/>
            <person name="Nagy L.G."/>
            <person name="Floudas D."/>
            <person name="Copeland A."/>
            <person name="Barry K.W."/>
            <person name="Cichocki N."/>
            <person name="Veneault-Fourrey C."/>
            <person name="LaButti K."/>
            <person name="Lindquist E.A."/>
            <person name="Lipzen A."/>
            <person name="Lundell T."/>
            <person name="Morin E."/>
            <person name="Murat C."/>
            <person name="Riley R."/>
            <person name="Ohm R."/>
            <person name="Sun H."/>
            <person name="Tunlid A."/>
            <person name="Henrissat B."/>
            <person name="Grigoriev I.V."/>
            <person name="Hibbett D.S."/>
            <person name="Martin F."/>
        </authorList>
    </citation>
    <scope>NUCLEOTIDE SEQUENCE [LARGE SCALE GENOMIC DNA]</scope>
    <source>
        <strain evidence="2">UH-Slu-Lm8-n1</strain>
    </source>
</reference>
<dbReference type="Proteomes" id="UP000054485">
    <property type="component" value="Unassembled WGS sequence"/>
</dbReference>
<dbReference type="AlphaFoldDB" id="A0A0C9ZKN9"/>
<evidence type="ECO:0000313" key="1">
    <source>
        <dbReference type="EMBL" id="KIK38005.1"/>
    </source>
</evidence>
<keyword evidence="2" id="KW-1185">Reference proteome</keyword>
<dbReference type="OrthoDB" id="10353279at2759"/>
<proteinExistence type="predicted"/>
<protein>
    <submittedName>
        <fullName evidence="1">Uncharacterized protein</fullName>
    </submittedName>
</protein>
<dbReference type="HOGENOM" id="CLU_2795649_0_0_1"/>
<reference evidence="1 2" key="1">
    <citation type="submission" date="2014-04" db="EMBL/GenBank/DDBJ databases">
        <authorList>
            <consortium name="DOE Joint Genome Institute"/>
            <person name="Kuo A."/>
            <person name="Ruytinx J."/>
            <person name="Rineau F."/>
            <person name="Colpaert J."/>
            <person name="Kohler A."/>
            <person name="Nagy L.G."/>
            <person name="Floudas D."/>
            <person name="Copeland A."/>
            <person name="Barry K.W."/>
            <person name="Cichocki N."/>
            <person name="Veneault-Fourrey C."/>
            <person name="LaButti K."/>
            <person name="Lindquist E.A."/>
            <person name="Lipzen A."/>
            <person name="Lundell T."/>
            <person name="Morin E."/>
            <person name="Murat C."/>
            <person name="Sun H."/>
            <person name="Tunlid A."/>
            <person name="Henrissat B."/>
            <person name="Grigoriev I.V."/>
            <person name="Hibbett D.S."/>
            <person name="Martin F."/>
            <person name="Nordberg H.P."/>
            <person name="Cantor M.N."/>
            <person name="Hua S.X."/>
        </authorList>
    </citation>
    <scope>NUCLEOTIDE SEQUENCE [LARGE SCALE GENOMIC DNA]</scope>
    <source>
        <strain evidence="1 2">UH-Slu-Lm8-n1</strain>
    </source>
</reference>
<accession>A0A0C9ZKN9</accession>
<organism evidence="1 2">
    <name type="scientific">Suillus luteus UH-Slu-Lm8-n1</name>
    <dbReference type="NCBI Taxonomy" id="930992"/>
    <lineage>
        <taxon>Eukaryota</taxon>
        <taxon>Fungi</taxon>
        <taxon>Dikarya</taxon>
        <taxon>Basidiomycota</taxon>
        <taxon>Agaricomycotina</taxon>
        <taxon>Agaricomycetes</taxon>
        <taxon>Agaricomycetidae</taxon>
        <taxon>Boletales</taxon>
        <taxon>Suillineae</taxon>
        <taxon>Suillaceae</taxon>
        <taxon>Suillus</taxon>
    </lineage>
</organism>
<dbReference type="EMBL" id="KN835416">
    <property type="protein sequence ID" value="KIK38005.1"/>
    <property type="molecule type" value="Genomic_DNA"/>
</dbReference>
<dbReference type="InParanoid" id="A0A0C9ZKN9"/>